<evidence type="ECO:0000256" key="9">
    <source>
        <dbReference type="HAMAP-Rule" id="MF_00151"/>
    </source>
</evidence>
<keyword evidence="1 9" id="KW-0963">Cytoplasm</keyword>
<dbReference type="PANTHER" id="PTHR21342">
    <property type="entry name" value="PHOSPHOPANTETHEINE ADENYLYLTRANSFERASE"/>
    <property type="match status" value="1"/>
</dbReference>
<evidence type="ECO:0000256" key="5">
    <source>
        <dbReference type="ARBA" id="ARBA00022840"/>
    </source>
</evidence>
<dbReference type="SUPFAM" id="SSF52374">
    <property type="entry name" value="Nucleotidylyl transferase"/>
    <property type="match status" value="1"/>
</dbReference>
<proteinExistence type="inferred from homology"/>
<comment type="subcellular location">
    <subcellularLocation>
        <location evidence="9">Cytoplasm</location>
    </subcellularLocation>
</comment>
<gene>
    <name evidence="9 11" type="primary">coaD</name>
    <name evidence="11" type="ORF">GCM10007878_26400</name>
</gene>
<keyword evidence="3 9" id="KW-0548">Nucleotidyltransferase</keyword>
<accession>A0ABQ6A081</accession>
<dbReference type="EC" id="2.7.7.3" evidence="9"/>
<dbReference type="RefSeq" id="WP_027850889.1">
    <property type="nucleotide sequence ID" value="NZ_BSOR01000079.1"/>
</dbReference>
<evidence type="ECO:0000313" key="12">
    <source>
        <dbReference type="Proteomes" id="UP001156682"/>
    </source>
</evidence>
<dbReference type="Gene3D" id="3.40.50.620">
    <property type="entry name" value="HUPs"/>
    <property type="match status" value="1"/>
</dbReference>
<evidence type="ECO:0000256" key="7">
    <source>
        <dbReference type="ARBA" id="ARBA00022993"/>
    </source>
</evidence>
<keyword evidence="7 9" id="KW-0173">Coenzyme A biosynthesis</keyword>
<dbReference type="NCBIfam" id="TIGR01510">
    <property type="entry name" value="coaD_prev_kdtB"/>
    <property type="match status" value="1"/>
</dbReference>
<organism evidence="11 12">
    <name type="scientific">Marinospirillum insulare</name>
    <dbReference type="NCBI Taxonomy" id="217169"/>
    <lineage>
        <taxon>Bacteria</taxon>
        <taxon>Pseudomonadati</taxon>
        <taxon>Pseudomonadota</taxon>
        <taxon>Gammaproteobacteria</taxon>
        <taxon>Oceanospirillales</taxon>
        <taxon>Oceanospirillaceae</taxon>
        <taxon>Marinospirillum</taxon>
    </lineage>
</organism>
<feature type="binding site" evidence="9">
    <location>
        <position position="87"/>
    </location>
    <ligand>
        <name>substrate</name>
    </ligand>
</feature>
<dbReference type="HAMAP" id="MF_00151">
    <property type="entry name" value="PPAT_bact"/>
    <property type="match status" value="1"/>
</dbReference>
<feature type="binding site" evidence="9">
    <location>
        <begin position="123"/>
        <end position="129"/>
    </location>
    <ligand>
        <name>ATP</name>
        <dbReference type="ChEBI" id="CHEBI:30616"/>
    </ligand>
</feature>
<evidence type="ECO:0000256" key="8">
    <source>
        <dbReference type="ARBA" id="ARBA00029346"/>
    </source>
</evidence>
<evidence type="ECO:0000259" key="10">
    <source>
        <dbReference type="Pfam" id="PF01467"/>
    </source>
</evidence>
<evidence type="ECO:0000256" key="3">
    <source>
        <dbReference type="ARBA" id="ARBA00022695"/>
    </source>
</evidence>
<dbReference type="InterPro" id="IPR014729">
    <property type="entry name" value="Rossmann-like_a/b/a_fold"/>
</dbReference>
<dbReference type="Pfam" id="PF01467">
    <property type="entry name" value="CTP_transf_like"/>
    <property type="match status" value="1"/>
</dbReference>
<evidence type="ECO:0000256" key="2">
    <source>
        <dbReference type="ARBA" id="ARBA00022679"/>
    </source>
</evidence>
<dbReference type="Proteomes" id="UP001156682">
    <property type="component" value="Unassembled WGS sequence"/>
</dbReference>
<feature type="domain" description="Cytidyltransferase-like" evidence="10">
    <location>
        <begin position="5"/>
        <end position="133"/>
    </location>
</feature>
<dbReference type="PANTHER" id="PTHR21342:SF1">
    <property type="entry name" value="PHOSPHOPANTETHEINE ADENYLYLTRANSFERASE"/>
    <property type="match status" value="1"/>
</dbReference>
<feature type="binding site" evidence="9">
    <location>
        <begin position="9"/>
        <end position="10"/>
    </location>
    <ligand>
        <name>ATP</name>
        <dbReference type="ChEBI" id="CHEBI:30616"/>
    </ligand>
</feature>
<comment type="function">
    <text evidence="9">Reversibly transfers an adenylyl group from ATP to 4'-phosphopantetheine, yielding dephospho-CoA (dPCoA) and pyrophosphate.</text>
</comment>
<dbReference type="PRINTS" id="PR01020">
    <property type="entry name" value="LPSBIOSNTHSS"/>
</dbReference>
<comment type="catalytic activity">
    <reaction evidence="8 9">
        <text>(R)-4'-phosphopantetheine + ATP + H(+) = 3'-dephospho-CoA + diphosphate</text>
        <dbReference type="Rhea" id="RHEA:19801"/>
        <dbReference type="ChEBI" id="CHEBI:15378"/>
        <dbReference type="ChEBI" id="CHEBI:30616"/>
        <dbReference type="ChEBI" id="CHEBI:33019"/>
        <dbReference type="ChEBI" id="CHEBI:57328"/>
        <dbReference type="ChEBI" id="CHEBI:61723"/>
        <dbReference type="EC" id="2.7.7.3"/>
    </reaction>
</comment>
<comment type="caution">
    <text evidence="11">The sequence shown here is derived from an EMBL/GenBank/DDBJ whole genome shotgun (WGS) entry which is preliminary data.</text>
</comment>
<feature type="site" description="Transition state stabilizer" evidence="9">
    <location>
        <position position="17"/>
    </location>
</feature>
<evidence type="ECO:0000256" key="1">
    <source>
        <dbReference type="ARBA" id="ARBA00022490"/>
    </source>
</evidence>
<evidence type="ECO:0000313" key="11">
    <source>
        <dbReference type="EMBL" id="GLR65201.1"/>
    </source>
</evidence>
<feature type="binding site" evidence="9">
    <location>
        <position position="73"/>
    </location>
    <ligand>
        <name>substrate</name>
    </ligand>
</feature>
<dbReference type="CDD" id="cd02163">
    <property type="entry name" value="PPAT"/>
    <property type="match status" value="1"/>
</dbReference>
<dbReference type="InterPro" id="IPR001980">
    <property type="entry name" value="PPAT"/>
</dbReference>
<comment type="similarity">
    <text evidence="9">Belongs to the bacterial CoaD family.</text>
</comment>
<feature type="binding site" evidence="9">
    <location>
        <position position="41"/>
    </location>
    <ligand>
        <name>substrate</name>
    </ligand>
</feature>
<dbReference type="NCBIfam" id="TIGR00125">
    <property type="entry name" value="cyt_tran_rel"/>
    <property type="match status" value="1"/>
</dbReference>
<evidence type="ECO:0000256" key="6">
    <source>
        <dbReference type="ARBA" id="ARBA00022842"/>
    </source>
</evidence>
<evidence type="ECO:0000256" key="4">
    <source>
        <dbReference type="ARBA" id="ARBA00022741"/>
    </source>
</evidence>
<keyword evidence="6 9" id="KW-0460">Magnesium</keyword>
<comment type="cofactor">
    <cofactor evidence="9">
        <name>Mg(2+)</name>
        <dbReference type="ChEBI" id="CHEBI:18420"/>
    </cofactor>
</comment>
<keyword evidence="2 9" id="KW-0808">Transferase</keyword>
<dbReference type="GO" id="GO:0016779">
    <property type="term" value="F:nucleotidyltransferase activity"/>
    <property type="evidence" value="ECO:0007669"/>
    <property type="project" value="UniProtKB-KW"/>
</dbReference>
<feature type="binding site" evidence="9">
    <location>
        <position position="9"/>
    </location>
    <ligand>
        <name>substrate</name>
    </ligand>
</feature>
<sequence length="159" mass="17439">MKTVVYPGTFDPVTLGHSDLIERASRLFDRVVVAVAASPGKKPLFDLATRISLIEQVMANNPKIKVVGFSCLLTELMQQQESTIILRGVRGVADFEYELQLAQLNKAMSPNLESIFLPPSERLSFIASTLVREVASLGGDVSKLVHPCVEKALKNHYAS</sequence>
<name>A0ABQ6A081_9GAMM</name>
<keyword evidence="5 9" id="KW-0067">ATP-binding</keyword>
<feature type="binding site" evidence="9">
    <location>
        <begin position="88"/>
        <end position="90"/>
    </location>
    <ligand>
        <name>ATP</name>
        <dbReference type="ChEBI" id="CHEBI:30616"/>
    </ligand>
</feature>
<dbReference type="InterPro" id="IPR004821">
    <property type="entry name" value="Cyt_trans-like"/>
</dbReference>
<dbReference type="EMBL" id="BSOR01000079">
    <property type="protein sequence ID" value="GLR65201.1"/>
    <property type="molecule type" value="Genomic_DNA"/>
</dbReference>
<protein>
    <recommendedName>
        <fullName evidence="9">Phosphopantetheine adenylyltransferase</fullName>
        <ecNumber evidence="9">2.7.7.3</ecNumber>
    </recommendedName>
    <alternativeName>
        <fullName evidence="9">Dephospho-CoA pyrophosphorylase</fullName>
    </alternativeName>
    <alternativeName>
        <fullName evidence="9">Pantetheine-phosphate adenylyltransferase</fullName>
        <shortName evidence="9">PPAT</shortName>
    </alternativeName>
</protein>
<feature type="binding site" evidence="9">
    <location>
        <position position="98"/>
    </location>
    <ligand>
        <name>ATP</name>
        <dbReference type="ChEBI" id="CHEBI:30616"/>
    </ligand>
</feature>
<keyword evidence="4 9" id="KW-0547">Nucleotide-binding</keyword>
<keyword evidence="12" id="KW-1185">Reference proteome</keyword>
<feature type="binding site" evidence="9">
    <location>
        <position position="17"/>
    </location>
    <ligand>
        <name>ATP</name>
        <dbReference type="ChEBI" id="CHEBI:30616"/>
    </ligand>
</feature>
<comment type="subunit">
    <text evidence="9">Homohexamer.</text>
</comment>
<reference evidence="12" key="1">
    <citation type="journal article" date="2019" name="Int. J. Syst. Evol. Microbiol.">
        <title>The Global Catalogue of Microorganisms (GCM) 10K type strain sequencing project: providing services to taxonomists for standard genome sequencing and annotation.</title>
        <authorList>
            <consortium name="The Broad Institute Genomics Platform"/>
            <consortium name="The Broad Institute Genome Sequencing Center for Infectious Disease"/>
            <person name="Wu L."/>
            <person name="Ma J."/>
        </authorList>
    </citation>
    <scope>NUCLEOTIDE SEQUENCE [LARGE SCALE GENOMIC DNA]</scope>
    <source>
        <strain evidence="12">NBRC 100033</strain>
    </source>
</reference>
<comment type="pathway">
    <text evidence="9">Cofactor biosynthesis; coenzyme A biosynthesis; CoA from (R)-pantothenate: step 4/5.</text>
</comment>